<evidence type="ECO:0000313" key="3">
    <source>
        <dbReference type="Proteomes" id="UP000051380"/>
    </source>
</evidence>
<organism evidence="2 3">
    <name type="scientific">Bradyrhizobium yuanmingense</name>
    <dbReference type="NCBI Taxonomy" id="108015"/>
    <lineage>
        <taxon>Bacteria</taxon>
        <taxon>Pseudomonadati</taxon>
        <taxon>Pseudomonadota</taxon>
        <taxon>Alphaproteobacteria</taxon>
        <taxon>Hyphomicrobiales</taxon>
        <taxon>Nitrobacteraceae</taxon>
        <taxon>Bradyrhizobium</taxon>
    </lineage>
</organism>
<reference evidence="2 3" key="1">
    <citation type="submission" date="2015-09" db="EMBL/GenBank/DDBJ databases">
        <title>Draft Genome Sequence of the Strain BR 3267 (Bradyrhizobium yuanmingense) recommended as inoculant for cowpea in Brazil.</title>
        <authorList>
            <person name="Simoes-Araujo J.L."/>
            <person name="Zilli J.E."/>
        </authorList>
    </citation>
    <scope>NUCLEOTIDE SEQUENCE [LARGE SCALE GENOMIC DNA]</scope>
    <source>
        <strain evidence="2 3">BR3267</strain>
    </source>
</reference>
<proteinExistence type="predicted"/>
<dbReference type="EMBL" id="LJYF01000051">
    <property type="protein sequence ID" value="KRP85798.1"/>
    <property type="molecule type" value="Genomic_DNA"/>
</dbReference>
<feature type="region of interest" description="Disordered" evidence="1">
    <location>
        <begin position="68"/>
        <end position="94"/>
    </location>
</feature>
<sequence length="94" mass="10490">MVHAHALRDVVRRQSALDHGDGLLFVSLRDPVVLPLLRDDLFVRLRLQAQRRFELACGRDLALLADERGHRQHADRLEPGSPGSHMMPANAAAP</sequence>
<dbReference type="AlphaFoldDB" id="A0A0R3BK88"/>
<protein>
    <submittedName>
        <fullName evidence="2">Uncharacterized protein</fullName>
    </submittedName>
</protein>
<name>A0A0R3BK88_9BRAD</name>
<gene>
    <name evidence="2" type="ORF">AOQ72_03875</name>
</gene>
<evidence type="ECO:0000313" key="2">
    <source>
        <dbReference type="EMBL" id="KRP85798.1"/>
    </source>
</evidence>
<comment type="caution">
    <text evidence="2">The sequence shown here is derived from an EMBL/GenBank/DDBJ whole genome shotgun (WGS) entry which is preliminary data.</text>
</comment>
<feature type="compositionally biased region" description="Basic and acidic residues" evidence="1">
    <location>
        <begin position="68"/>
        <end position="78"/>
    </location>
</feature>
<dbReference type="Proteomes" id="UP000051380">
    <property type="component" value="Unassembled WGS sequence"/>
</dbReference>
<evidence type="ECO:0000256" key="1">
    <source>
        <dbReference type="SAM" id="MobiDB-lite"/>
    </source>
</evidence>
<accession>A0A0R3BK88</accession>